<dbReference type="InterPro" id="IPR049945">
    <property type="entry name" value="AAA_22"/>
</dbReference>
<dbReference type="PANTHER" id="PTHR35894:SF7">
    <property type="entry name" value="GENERAL SECRETION PATHWAY PROTEIN A-RELATED"/>
    <property type="match status" value="1"/>
</dbReference>
<dbReference type="Gene3D" id="3.30.70.1070">
    <property type="entry name" value="Sporulation related repeat"/>
    <property type="match status" value="1"/>
</dbReference>
<dbReference type="AlphaFoldDB" id="A0AB37Z5D2"/>
<dbReference type="GO" id="GO:0016887">
    <property type="term" value="F:ATP hydrolysis activity"/>
    <property type="evidence" value="ECO:0007669"/>
    <property type="project" value="InterPro"/>
</dbReference>
<sequence length="526" mass="55076">MTSLHADEAFLDHYHFTHDPFASRVPGFKFFPAQRKPVLGQLHHLARYSQLLLVVSGPEGSGKTLLRQALVASTNKQAVQSVVVSAKGASDPASILRQVAQGLQVQRPELPAILAQVGQLALTGQEVYVLVDDAEDLSDAALTSLLSLAVGNAEGRPHVFLFADSQLLPRLERVAAGDECFHVIELQPYSEDETREYLAQRLEGAGQGIEVLSDDQVADIHEQSSGWPGVINQVARESLVEAMLAQRGAASRGGFSFSLPRKHLLALCVVAIGVLAAWFMQGRVVEDIDAPVIAQLPLGETPLSAVVAESGATAAPAVAPAIQFEGANQPLPLPLVGEAQPVIREPLAQAAGLSGAEEADAAGVSGVADIAPEPAVSASVPVAPVVPEPVKVAPVVAPPAAPVVKPVAPVVTAAPSPAKPKAPPPAAKPAAGGDWYAAQTGSRYTLQILGARLESGAQAFVKANGADYHYFKKQHQGKPLYVVTYGSFATRDAAQAALRTLPAKVQAGKPWPRNFAGIQQEIAQAR</sequence>
<evidence type="ECO:0000313" key="2">
    <source>
        <dbReference type="EMBL" id="SCW47157.1"/>
    </source>
</evidence>
<feature type="domain" description="SPOR" evidence="1">
    <location>
        <begin position="438"/>
        <end position="514"/>
    </location>
</feature>
<accession>A0AB37Z5D2</accession>
<dbReference type="Pfam" id="PF05036">
    <property type="entry name" value="SPOR"/>
    <property type="match status" value="1"/>
</dbReference>
<dbReference type="GO" id="GO:0042834">
    <property type="term" value="F:peptidoglycan binding"/>
    <property type="evidence" value="ECO:0007669"/>
    <property type="project" value="InterPro"/>
</dbReference>
<dbReference type="SUPFAM" id="SSF52540">
    <property type="entry name" value="P-loop containing nucleoside triphosphate hydrolases"/>
    <property type="match status" value="1"/>
</dbReference>
<dbReference type="InterPro" id="IPR027417">
    <property type="entry name" value="P-loop_NTPase"/>
</dbReference>
<reference evidence="2 3" key="1">
    <citation type="submission" date="2016-10" db="EMBL/GenBank/DDBJ databases">
        <authorList>
            <person name="Varghese N."/>
            <person name="Submissions S."/>
        </authorList>
    </citation>
    <scope>NUCLEOTIDE SEQUENCE [LARGE SCALE GENOMIC DNA]</scope>
    <source>
        <strain evidence="2 3">DSM 17833</strain>
    </source>
</reference>
<name>A0AB37Z5D2_9PSED</name>
<comment type="caution">
    <text evidence="2">The sequence shown here is derived from an EMBL/GenBank/DDBJ whole genome shotgun (WGS) entry which is preliminary data.</text>
</comment>
<dbReference type="InterPro" id="IPR007730">
    <property type="entry name" value="SPOR-like_dom"/>
</dbReference>
<dbReference type="Proteomes" id="UP000242418">
    <property type="component" value="Unassembled WGS sequence"/>
</dbReference>
<evidence type="ECO:0000313" key="3">
    <source>
        <dbReference type="Proteomes" id="UP000242418"/>
    </source>
</evidence>
<dbReference type="EMBL" id="FMTL01000001">
    <property type="protein sequence ID" value="SCW47157.1"/>
    <property type="molecule type" value="Genomic_DNA"/>
</dbReference>
<dbReference type="PANTHER" id="PTHR35894">
    <property type="entry name" value="GENERAL SECRETION PATHWAY PROTEIN A-RELATED"/>
    <property type="match status" value="1"/>
</dbReference>
<dbReference type="InterPro" id="IPR036680">
    <property type="entry name" value="SPOR-like_sf"/>
</dbReference>
<dbReference type="Gene3D" id="3.40.50.300">
    <property type="entry name" value="P-loop containing nucleotide triphosphate hydrolases"/>
    <property type="match status" value="1"/>
</dbReference>
<protein>
    <submittedName>
        <fullName evidence="2">DamX protein</fullName>
    </submittedName>
</protein>
<gene>
    <name evidence="2" type="ORF">SAMN05216370_1463</name>
</gene>
<organism evidence="2 3">
    <name type="scientific">Pseudomonas peli</name>
    <dbReference type="NCBI Taxonomy" id="592361"/>
    <lineage>
        <taxon>Bacteria</taxon>
        <taxon>Pseudomonadati</taxon>
        <taxon>Pseudomonadota</taxon>
        <taxon>Gammaproteobacteria</taxon>
        <taxon>Pseudomonadales</taxon>
        <taxon>Pseudomonadaceae</taxon>
        <taxon>Pseudomonas</taxon>
    </lineage>
</organism>
<dbReference type="PROSITE" id="PS51724">
    <property type="entry name" value="SPOR"/>
    <property type="match status" value="1"/>
</dbReference>
<dbReference type="Pfam" id="PF13401">
    <property type="entry name" value="AAA_22"/>
    <property type="match status" value="1"/>
</dbReference>
<evidence type="ECO:0000259" key="1">
    <source>
        <dbReference type="PROSITE" id="PS51724"/>
    </source>
</evidence>
<proteinExistence type="predicted"/>
<dbReference type="InterPro" id="IPR052026">
    <property type="entry name" value="ExeA_AAA_ATPase_DNA-bind"/>
</dbReference>
<dbReference type="RefSeq" id="WP_090249955.1">
    <property type="nucleotide sequence ID" value="NZ_FMTL01000001.1"/>
</dbReference>
<keyword evidence="3" id="KW-1185">Reference proteome</keyword>
<dbReference type="Gene3D" id="1.10.8.60">
    <property type="match status" value="1"/>
</dbReference>